<feature type="domain" description="Doublecortin" evidence="2">
    <location>
        <begin position="139"/>
        <end position="209"/>
    </location>
</feature>
<sequence length="1953" mass="221542">MRPTSGKSTTRSRDEFGSTSRTVHVNAGSGDVTYEDVLVSRYLEALQSTPTKYSTVAGPSPFKQKFVETHAFPRHRPVSAYSSATSESSYRRGRPVSAPAFRRPLSSTYGSRPASAKSTASKVKSLYRKLSRPIVCTAFKNGDRSIFCRVTAPDFRTLLDLCTDKLGLTSAARRAFYDDGMEITKHDSIERDAEVYISCGENFKDPFTGAKRSIKLSKKVNWTVGGVVQTGETKKQFTKPRISKRMKKMLESNKRRILVFKNGKGTEGVEIVADADRFEEFLVACTAKLDLRGFAKTLFDWEGTELLGFWNVPILDTCLQTSTTPVLGPVWVGTGEPFSPKGVVEFLEGLIAYTKAKLKEAKIYKNQLQMAQEAAIETDDVRREQLRSGINITTILSMELKQISSTSVIVARDLDDFTNALNHLKEQMEKLKEPLFHEKELAADYSHQHIPKINKDNRLIRSANVKLRVFKNGTYNEPTIVFFNIQLMERGLRNDKDKEKKLFEKLLDTCAEAFRTSGSRKLAKKLFDISGKELCNVYDLQDDQEVWLGFDDHFKSFHTYAVSAVVDKVRCYKGTDGKLFGIREQLMKNEVDGKTKNHWITHSGFGENFDIDDISHADSYTIDVIMSQAETAKLPPDITYLVDKTDSNLIVYPEVGVDVKSSKESIFPQEAQIWVLSKDRYIHCKHLPQLVLGASDHKVTAKLRHPTEGETNIGLQGYVVTLQEKQNGNRSQTWTFTKEGHIYAESQPALFLTYVGSKVNDEEGKLNNEEVGLPSGVKIYLAVCELIEDNKWSKAQKFAFKQEKLENLGQWKHTKVQNTEWSKRALSWPVDEQGSLNEDYQWPMEGYLLPYAPPMQKKISSTPASNPPLRLLTLKNGVRDIRQAVSVVGPDLTNMKKDLNKGKSRNSKKFNPEDEDMNQNDDNLSILKLEFILFLESATSLLNLPFAGRRLFDEKGREHTNLEKLNRDQLVYISCGEPWSNPFMTKSEQQRRYLLSNLGSDITHIRQFVRLRDGEGKTVFYNFKLIDTGLVLEAENLRPGAKVIVNSKIHTGPESDDDGELLKDEIGEGDNASFNQGSLSSHDRSHIQSEDWLNKRKWPWERTSNGGIDEVKAANQQEKAFTNQSLVKKFRRKRRKDPTGNSIVLQKFYLDDEYIVARANSDLVLGIEESEGRTRSVILVKRKIDDIFQRWSVRDNGVIAAKFNSSVVLTVSMPSATVNGEDDVQCSYIGNPIVVAPKKTVQFGRANQKWQFDSDNNLLLAFATTKEDLEITAANCANVCTATVMGQTEIDQQGYEVNLAKKGEAPLKVCTSCARSLRGRYKMEKIIGNVDFTCDMASAKQLGIKQVGSLKCLMGKVDLSTHEAEHTLLEWTKNFEKMKQELSVRSLAQSLNAARSPYTVKILAYKNGDGRLRPPVTIIGSSIRGILDQATHRLNLGWRANRLYTANGNLYLDIDSLIEGVRDQYVEEAKQQLQSERAVEEEKEEQKSSGSQNVEKIYGHQVLDERPLKDKWSSIVIIPNPESQAVTAPCTLGAWHYHAQAPGLLYLQIWRPDPKNDVKDKPAYSLVVQVQQDIKTEGEYELDATTIEEWQSSGGIHLEPGYVFGFYCPDQSVLAYDIVESRNESPLCCQISADHLDGSILFTRLPQSKERNYSMSIKVFLDEPPPAPKKEVAKPANIEIEKPPIDMILPYPIEAWFSCGEQFIEPEKVETKHSVQIKERDERSNVSYELEKQKHILRQIQGRRIESLSSGVFRSTNDPDRPVLIDGNWMHPSHEEKEAHDKVHQLTTHLSEMKDMQQSRKKQRRRRSTRLYVEPSLKRILVYPNGESIHRAVYIWGDSLSQLLDHATTRLNLNKASKYIFTVEGKLIEDENELEKDQLVCASNTKQFMKPKEYDEYIEMRARWGRDWKKYGSQITDLVVTAKKSEKVDVDPFGPAKSGNKSNSKKKTNTQKK</sequence>
<dbReference type="InterPro" id="IPR035992">
    <property type="entry name" value="Ricin_B-like_lectins"/>
</dbReference>
<gene>
    <name evidence="3" type="ORF">DGYR_LOCUS4529</name>
</gene>
<reference evidence="3 4" key="1">
    <citation type="submission" date="2020-08" db="EMBL/GenBank/DDBJ databases">
        <authorList>
            <person name="Hejnol A."/>
        </authorList>
    </citation>
    <scope>NUCLEOTIDE SEQUENCE [LARGE SCALE GENOMIC DNA]</scope>
</reference>
<dbReference type="PANTHER" id="PTHR46302:SF3">
    <property type="entry name" value="DOUBLECORTIN DOMAIN-CONTAINING PROTEIN 1"/>
    <property type="match status" value="1"/>
</dbReference>
<keyword evidence="4" id="KW-1185">Reference proteome</keyword>
<evidence type="ECO:0000259" key="2">
    <source>
        <dbReference type="PROSITE" id="PS50309"/>
    </source>
</evidence>
<dbReference type="InterPro" id="IPR043188">
    <property type="entry name" value="DCDC1"/>
</dbReference>
<dbReference type="InterPro" id="IPR057424">
    <property type="entry name" value="Ubiquitin_DCDC1"/>
</dbReference>
<feature type="domain" description="Doublecortin" evidence="2">
    <location>
        <begin position="1839"/>
        <end position="1895"/>
    </location>
</feature>
<evidence type="ECO:0000256" key="1">
    <source>
        <dbReference type="SAM" id="MobiDB-lite"/>
    </source>
</evidence>
<dbReference type="SUPFAM" id="SSF50370">
    <property type="entry name" value="Ricin B-like lectins"/>
    <property type="match status" value="1"/>
</dbReference>
<feature type="compositionally biased region" description="Basic residues" evidence="1">
    <location>
        <begin position="1943"/>
        <end position="1953"/>
    </location>
</feature>
<feature type="region of interest" description="Disordered" evidence="1">
    <location>
        <begin position="78"/>
        <end position="116"/>
    </location>
</feature>
<organism evidence="3 4">
    <name type="scientific">Dimorphilus gyrociliatus</name>
    <dbReference type="NCBI Taxonomy" id="2664684"/>
    <lineage>
        <taxon>Eukaryota</taxon>
        <taxon>Metazoa</taxon>
        <taxon>Spiralia</taxon>
        <taxon>Lophotrochozoa</taxon>
        <taxon>Annelida</taxon>
        <taxon>Polychaeta</taxon>
        <taxon>Polychaeta incertae sedis</taxon>
        <taxon>Dinophilidae</taxon>
        <taxon>Dimorphilus</taxon>
    </lineage>
</organism>
<dbReference type="GO" id="GO:0008017">
    <property type="term" value="F:microtubule binding"/>
    <property type="evidence" value="ECO:0007669"/>
    <property type="project" value="InterPro"/>
</dbReference>
<dbReference type="Pfam" id="PF24478">
    <property type="entry name" value="DCX2_DCDC1"/>
    <property type="match status" value="2"/>
</dbReference>
<dbReference type="GO" id="GO:0030496">
    <property type="term" value="C:midbody"/>
    <property type="evidence" value="ECO:0007669"/>
    <property type="project" value="TreeGrafter"/>
</dbReference>
<dbReference type="OrthoDB" id="9999986at2759"/>
<feature type="region of interest" description="Disordered" evidence="1">
    <location>
        <begin position="1789"/>
        <end position="1808"/>
    </location>
</feature>
<accession>A0A7I8VMN8</accession>
<dbReference type="PROSITE" id="PS50231">
    <property type="entry name" value="RICIN_B_LECTIN"/>
    <property type="match status" value="2"/>
</dbReference>
<evidence type="ECO:0000313" key="4">
    <source>
        <dbReference type="Proteomes" id="UP000549394"/>
    </source>
</evidence>
<dbReference type="GO" id="GO:0035556">
    <property type="term" value="P:intracellular signal transduction"/>
    <property type="evidence" value="ECO:0007669"/>
    <property type="project" value="InterPro"/>
</dbReference>
<dbReference type="Pfam" id="PF25510">
    <property type="entry name" value="Ubiquitin_DCDC1"/>
    <property type="match status" value="1"/>
</dbReference>
<feature type="compositionally biased region" description="Basic and acidic residues" evidence="1">
    <location>
        <begin position="1477"/>
        <end position="1487"/>
    </location>
</feature>
<comment type="caution">
    <text evidence="3">The sequence shown here is derived from an EMBL/GenBank/DDBJ whole genome shotgun (WGS) entry which is preliminary data.</text>
</comment>
<dbReference type="InterPro" id="IPR056415">
    <property type="entry name" value="DCX2_DCDC1"/>
</dbReference>
<protein>
    <submittedName>
        <fullName evidence="3">DgyrCDS4773</fullName>
    </submittedName>
</protein>
<feature type="region of interest" description="Disordered" evidence="1">
    <location>
        <begin position="893"/>
        <end position="919"/>
    </location>
</feature>
<feature type="region of interest" description="Disordered" evidence="1">
    <location>
        <begin position="1475"/>
        <end position="1496"/>
    </location>
</feature>
<dbReference type="SMART" id="SM00537">
    <property type="entry name" value="DCX"/>
    <property type="match status" value="1"/>
</dbReference>
<feature type="compositionally biased region" description="Low complexity" evidence="1">
    <location>
        <begin position="79"/>
        <end position="88"/>
    </location>
</feature>
<evidence type="ECO:0000313" key="3">
    <source>
        <dbReference type="EMBL" id="CAD5115835.1"/>
    </source>
</evidence>
<dbReference type="Gene3D" id="3.10.20.230">
    <property type="entry name" value="Doublecortin domain"/>
    <property type="match status" value="2"/>
</dbReference>
<dbReference type="EMBL" id="CAJFCJ010000006">
    <property type="protein sequence ID" value="CAD5115835.1"/>
    <property type="molecule type" value="Genomic_DNA"/>
</dbReference>
<dbReference type="Proteomes" id="UP000549394">
    <property type="component" value="Unassembled WGS sequence"/>
</dbReference>
<dbReference type="GO" id="GO:1902412">
    <property type="term" value="P:regulation of mitotic cytokinesis"/>
    <property type="evidence" value="ECO:0007669"/>
    <property type="project" value="InterPro"/>
</dbReference>
<dbReference type="CDD" id="cd23427">
    <property type="entry name" value="beta-trefoil_Ricin_DCDC1"/>
    <property type="match status" value="1"/>
</dbReference>
<feature type="region of interest" description="Disordered" evidence="1">
    <location>
        <begin position="1929"/>
        <end position="1953"/>
    </location>
</feature>
<proteinExistence type="predicted"/>
<dbReference type="InterPro" id="IPR036572">
    <property type="entry name" value="Doublecortin_dom_sf"/>
</dbReference>
<dbReference type="InterPro" id="IPR003533">
    <property type="entry name" value="Doublecortin_dom"/>
</dbReference>
<dbReference type="SUPFAM" id="SSF89837">
    <property type="entry name" value="Doublecortin (DC)"/>
    <property type="match status" value="4"/>
</dbReference>
<feature type="region of interest" description="Disordered" evidence="1">
    <location>
        <begin position="1"/>
        <end position="27"/>
    </location>
</feature>
<name>A0A7I8VMN8_9ANNE</name>
<feature type="compositionally biased region" description="Basic residues" evidence="1">
    <location>
        <begin position="1799"/>
        <end position="1808"/>
    </location>
</feature>
<dbReference type="PROSITE" id="PS50309">
    <property type="entry name" value="DC"/>
    <property type="match status" value="2"/>
</dbReference>
<dbReference type="PANTHER" id="PTHR46302">
    <property type="entry name" value="DOUBLECORTIN DOMAIN-CONTAINING PROTEIN 1"/>
    <property type="match status" value="1"/>
</dbReference>